<evidence type="ECO:0000259" key="8">
    <source>
        <dbReference type="Pfam" id="PF00149"/>
    </source>
</evidence>
<dbReference type="InterPro" id="IPR004593">
    <property type="entry name" value="SbcD"/>
</dbReference>
<keyword evidence="7" id="KW-0235">DNA replication</keyword>
<protein>
    <recommendedName>
        <fullName evidence="3 7">Nuclease SbcCD subunit D</fullName>
    </recommendedName>
</protein>
<dbReference type="CDD" id="cd00840">
    <property type="entry name" value="MPP_Mre11_N"/>
    <property type="match status" value="1"/>
</dbReference>
<dbReference type="InterPro" id="IPR050535">
    <property type="entry name" value="DNA_Repair-Maintenance_Comp"/>
</dbReference>
<dbReference type="InterPro" id="IPR004843">
    <property type="entry name" value="Calcineurin-like_PHP"/>
</dbReference>
<dbReference type="InterPro" id="IPR029052">
    <property type="entry name" value="Metallo-depent_PP-like"/>
</dbReference>
<dbReference type="Pfam" id="PF12320">
    <property type="entry name" value="SbcD_C"/>
    <property type="match status" value="1"/>
</dbReference>
<dbReference type="GO" id="GO:0006260">
    <property type="term" value="P:DNA replication"/>
    <property type="evidence" value="ECO:0007669"/>
    <property type="project" value="UniProtKB-KW"/>
</dbReference>
<proteinExistence type="inferred from homology"/>
<evidence type="ECO:0000256" key="5">
    <source>
        <dbReference type="ARBA" id="ARBA00022801"/>
    </source>
</evidence>
<comment type="subunit">
    <text evidence="2 7">Heterodimer of SbcC and SbcD.</text>
</comment>
<evidence type="ECO:0000256" key="3">
    <source>
        <dbReference type="ARBA" id="ARBA00013365"/>
    </source>
</evidence>
<sequence length="406" mass="43698">MRILHTSDWHLGRSFHGVGMLEAQAAFVDHLIDTVTTESVDLVLVAGDVYDRALPPVDAIELAGDALARLAGLGVRTVVTSGNHDSAIRLGSNSRLADAAGVHLRTRWQDVGTPVLVEDRFGEVAVHGIPYLEPDAVRQAWQLPARSHEAALGAAMRRVRDDVDRRGGRSVVMAHAFVAGSPEAAATMGCDSERDISVGGLQIAPTSLFTSPSYVALGHLHGAATLTDSIRYSGSPLAYSFSEAEQAKGSWLVELGRDGVERADFVRSPAPRRLAGLRGRLDDLLRDGRHAALEGDWLAVTLTDPQRPQMAMERLRQRFPHTLTLAFEPEGRTGTTKAPVMPHVTGRSDHDIALGFVQEVREIEATTEEALLLQLACDACRINDDGDADTKVDVGLPGTAGWRDAV</sequence>
<feature type="domain" description="Calcineurin-like phosphoesterase" evidence="8">
    <location>
        <begin position="1"/>
        <end position="97"/>
    </location>
</feature>
<evidence type="ECO:0000256" key="6">
    <source>
        <dbReference type="ARBA" id="ARBA00022839"/>
    </source>
</evidence>
<comment type="function">
    <text evidence="7">SbcCD cleaves DNA hairpin structures. These structures can inhibit DNA replication and are intermediates in certain DNA recombination reactions. The complex acts as a 3'-&gt;5' double strand exonuclease that can open hairpins. It also has a 5' single-strand endonuclease activity.</text>
</comment>
<comment type="similarity">
    <text evidence="1 7">Belongs to the SbcD family.</text>
</comment>
<dbReference type="InterPro" id="IPR026843">
    <property type="entry name" value="SbcD_C"/>
</dbReference>
<evidence type="ECO:0000256" key="2">
    <source>
        <dbReference type="ARBA" id="ARBA00011322"/>
    </source>
</evidence>
<dbReference type="AlphaFoldDB" id="A0A6J4NR56"/>
<name>A0A6J4NR56_9ACTN</name>
<organism evidence="10">
    <name type="scientific">uncultured Nocardioidaceae bacterium</name>
    <dbReference type="NCBI Taxonomy" id="253824"/>
    <lineage>
        <taxon>Bacteria</taxon>
        <taxon>Bacillati</taxon>
        <taxon>Actinomycetota</taxon>
        <taxon>Actinomycetes</taxon>
        <taxon>Propionibacteriales</taxon>
        <taxon>Nocardioidaceae</taxon>
        <taxon>environmental samples</taxon>
    </lineage>
</organism>
<dbReference type="SUPFAM" id="SSF56300">
    <property type="entry name" value="Metallo-dependent phosphatases"/>
    <property type="match status" value="1"/>
</dbReference>
<dbReference type="GO" id="GO:0004519">
    <property type="term" value="F:endonuclease activity"/>
    <property type="evidence" value="ECO:0007669"/>
    <property type="project" value="UniProtKB-KW"/>
</dbReference>
<keyword evidence="4 7" id="KW-0540">Nuclease</keyword>
<evidence type="ECO:0000313" key="10">
    <source>
        <dbReference type="EMBL" id="CAA9389457.1"/>
    </source>
</evidence>
<dbReference type="InterPro" id="IPR041796">
    <property type="entry name" value="Mre11_N"/>
</dbReference>
<keyword evidence="7" id="KW-0255">Endonuclease</keyword>
<feature type="domain" description="Nuclease SbcCD subunit D C-terminal" evidence="9">
    <location>
        <begin position="271"/>
        <end position="327"/>
    </location>
</feature>
<keyword evidence="6 7" id="KW-0269">Exonuclease</keyword>
<dbReference type="EMBL" id="CADCUK010000176">
    <property type="protein sequence ID" value="CAA9389457.1"/>
    <property type="molecule type" value="Genomic_DNA"/>
</dbReference>
<dbReference type="PANTHER" id="PTHR30337:SF0">
    <property type="entry name" value="NUCLEASE SBCCD SUBUNIT D"/>
    <property type="match status" value="1"/>
</dbReference>
<accession>A0A6J4NR56</accession>
<evidence type="ECO:0000259" key="9">
    <source>
        <dbReference type="Pfam" id="PF12320"/>
    </source>
</evidence>
<dbReference type="Pfam" id="PF00149">
    <property type="entry name" value="Metallophos"/>
    <property type="match status" value="1"/>
</dbReference>
<dbReference type="Gene3D" id="3.60.21.10">
    <property type="match status" value="1"/>
</dbReference>
<reference evidence="10" key="1">
    <citation type="submission" date="2020-02" db="EMBL/GenBank/DDBJ databases">
        <authorList>
            <person name="Meier V. D."/>
        </authorList>
    </citation>
    <scope>NUCLEOTIDE SEQUENCE</scope>
    <source>
        <strain evidence="10">AVDCRST_MAG47</strain>
    </source>
</reference>
<dbReference type="GO" id="GO:0006310">
    <property type="term" value="P:DNA recombination"/>
    <property type="evidence" value="ECO:0007669"/>
    <property type="project" value="UniProtKB-KW"/>
</dbReference>
<evidence type="ECO:0000256" key="1">
    <source>
        <dbReference type="ARBA" id="ARBA00010555"/>
    </source>
</evidence>
<gene>
    <name evidence="7" type="primary">sbcD</name>
    <name evidence="10" type="ORF">AVDCRST_MAG47-2729</name>
</gene>
<keyword evidence="5 7" id="KW-0378">Hydrolase</keyword>
<evidence type="ECO:0000256" key="7">
    <source>
        <dbReference type="RuleBase" id="RU363069"/>
    </source>
</evidence>
<keyword evidence="7" id="KW-0233">DNA recombination</keyword>
<dbReference type="GO" id="GO:0008408">
    <property type="term" value="F:3'-5' exonuclease activity"/>
    <property type="evidence" value="ECO:0007669"/>
    <property type="project" value="InterPro"/>
</dbReference>
<dbReference type="NCBIfam" id="TIGR00619">
    <property type="entry name" value="sbcd"/>
    <property type="match status" value="1"/>
</dbReference>
<dbReference type="PANTHER" id="PTHR30337">
    <property type="entry name" value="COMPONENT OF ATP-DEPENDENT DSDNA EXONUCLEASE"/>
    <property type="match status" value="1"/>
</dbReference>
<evidence type="ECO:0000256" key="4">
    <source>
        <dbReference type="ARBA" id="ARBA00022722"/>
    </source>
</evidence>